<dbReference type="RefSeq" id="WP_101678479.1">
    <property type="nucleotide sequence ID" value="NZ_CAUPGZ010000018.1"/>
</dbReference>
<evidence type="ECO:0000256" key="2">
    <source>
        <dbReference type="PIRSR" id="PIRSR613078-2"/>
    </source>
</evidence>
<dbReference type="GO" id="GO:0005737">
    <property type="term" value="C:cytoplasm"/>
    <property type="evidence" value="ECO:0007669"/>
    <property type="project" value="TreeGrafter"/>
</dbReference>
<dbReference type="InterPro" id="IPR050275">
    <property type="entry name" value="PGM_Phosphatase"/>
</dbReference>
<dbReference type="EC" id="3.1.3.-" evidence="3"/>
<dbReference type="PANTHER" id="PTHR48100">
    <property type="entry name" value="BROAD-SPECIFICITY PHOSPHATASE YOR283W-RELATED"/>
    <property type="match status" value="1"/>
</dbReference>
<dbReference type="PANTHER" id="PTHR48100:SF1">
    <property type="entry name" value="HISTIDINE PHOSPHATASE FAMILY PROTEIN-RELATED"/>
    <property type="match status" value="1"/>
</dbReference>
<dbReference type="GO" id="GO:0016791">
    <property type="term" value="F:phosphatase activity"/>
    <property type="evidence" value="ECO:0007669"/>
    <property type="project" value="TreeGrafter"/>
</dbReference>
<dbReference type="EMBL" id="CP136958">
    <property type="protein sequence ID" value="WOT01997.1"/>
    <property type="molecule type" value="Genomic_DNA"/>
</dbReference>
<evidence type="ECO:0000256" key="1">
    <source>
        <dbReference type="PIRSR" id="PIRSR613078-1"/>
    </source>
</evidence>
<feature type="binding site" evidence="2">
    <location>
        <position position="54"/>
    </location>
    <ligand>
        <name>substrate</name>
    </ligand>
</feature>
<sequence>MARKVFLIRHARQSSDLCNVDVGLSNTGVRQAELLAERLTGFEIECLYCSDLIRAMQTAEIINSRLLLPLGVESRVRELDFGEMEGLTNEEIRRKFGQFKSDELKFELDQRYPGGENAAEVLERSLSGVLDILNSTSENVAIVTHGVVIRVLVCYSIGAPLQRWRNVARGLENTSISELDVNSAGIGARFSLERLNDYTHLETFPDLLRSNKTETR</sequence>
<dbReference type="InterPro" id="IPR013078">
    <property type="entry name" value="His_Pase_superF_clade-1"/>
</dbReference>
<reference evidence="3" key="2">
    <citation type="submission" date="2023-10" db="EMBL/GenBank/DDBJ databases">
        <authorList>
            <person name="Choi B."/>
        </authorList>
    </citation>
    <scope>NUCLEOTIDE SEQUENCE</scope>
    <source>
        <strain evidence="3">UMB0763</strain>
    </source>
</reference>
<accession>A0AAF0YRB5</accession>
<reference evidence="3" key="1">
    <citation type="submission" date="2017-12" db="EMBL/GenBank/DDBJ databases">
        <authorList>
            <person name="Thomas-White K."/>
            <person name="Wolfe A.J."/>
        </authorList>
    </citation>
    <scope>NUCLEOTIDE SEQUENCE</scope>
    <source>
        <strain evidence="3">UMB0763</strain>
    </source>
</reference>
<dbReference type="KEGG" id="cpyr:CYJ47_12215"/>
<feature type="active site" description="Tele-phosphohistidine intermediate" evidence="1">
    <location>
        <position position="10"/>
    </location>
</feature>
<dbReference type="Pfam" id="PF00300">
    <property type="entry name" value="His_Phos_1"/>
    <property type="match status" value="1"/>
</dbReference>
<feature type="active site" description="Proton donor/acceptor" evidence="1">
    <location>
        <position position="78"/>
    </location>
</feature>
<dbReference type="SUPFAM" id="SSF53254">
    <property type="entry name" value="Phosphoglycerate mutase-like"/>
    <property type="match status" value="1"/>
</dbReference>
<dbReference type="SMART" id="SM00855">
    <property type="entry name" value="PGAM"/>
    <property type="match status" value="1"/>
</dbReference>
<dbReference type="InterPro" id="IPR029033">
    <property type="entry name" value="His_PPase_superfam"/>
</dbReference>
<evidence type="ECO:0000313" key="4">
    <source>
        <dbReference type="Proteomes" id="UP000234560"/>
    </source>
</evidence>
<evidence type="ECO:0000313" key="3">
    <source>
        <dbReference type="EMBL" id="WOT01997.1"/>
    </source>
</evidence>
<dbReference type="AlphaFoldDB" id="A0AAF0YRB5"/>
<organism evidence="3 4">
    <name type="scientific">Corynebacterium pyruviciproducens</name>
    <dbReference type="NCBI Taxonomy" id="598660"/>
    <lineage>
        <taxon>Bacteria</taxon>
        <taxon>Bacillati</taxon>
        <taxon>Actinomycetota</taxon>
        <taxon>Actinomycetes</taxon>
        <taxon>Mycobacteriales</taxon>
        <taxon>Corynebacteriaceae</taxon>
        <taxon>Corynebacterium</taxon>
    </lineage>
</organism>
<dbReference type="CDD" id="cd07067">
    <property type="entry name" value="HP_PGM_like"/>
    <property type="match status" value="1"/>
</dbReference>
<keyword evidence="3" id="KW-0378">Hydrolase</keyword>
<dbReference type="Proteomes" id="UP000234560">
    <property type="component" value="Chromosome"/>
</dbReference>
<gene>
    <name evidence="3" type="ORF">CYJ47_12215</name>
</gene>
<name>A0AAF0YRB5_9CORY</name>
<dbReference type="Gene3D" id="3.40.50.1240">
    <property type="entry name" value="Phosphoglycerate mutase-like"/>
    <property type="match status" value="1"/>
</dbReference>
<proteinExistence type="predicted"/>
<protein>
    <submittedName>
        <fullName evidence="3">Histidine phosphatase family protein</fullName>
        <ecNumber evidence="3">3.1.3.-</ecNumber>
    </submittedName>
</protein>